<proteinExistence type="predicted"/>
<feature type="region of interest" description="Disordered" evidence="1">
    <location>
        <begin position="58"/>
        <end position="98"/>
    </location>
</feature>
<evidence type="ECO:0000256" key="1">
    <source>
        <dbReference type="SAM" id="MobiDB-lite"/>
    </source>
</evidence>
<protein>
    <submittedName>
        <fullName evidence="2">Uncharacterized protein</fullName>
    </submittedName>
</protein>
<accession>A0A8H7PNU0</accession>
<dbReference type="Proteomes" id="UP000654370">
    <property type="component" value="Unassembled WGS sequence"/>
</dbReference>
<organism evidence="2 3">
    <name type="scientific">Mortierella isabellina</name>
    <name type="common">Filamentous fungus</name>
    <name type="synonym">Umbelopsis isabellina</name>
    <dbReference type="NCBI Taxonomy" id="91625"/>
    <lineage>
        <taxon>Eukaryota</taxon>
        <taxon>Fungi</taxon>
        <taxon>Fungi incertae sedis</taxon>
        <taxon>Mucoromycota</taxon>
        <taxon>Mucoromycotina</taxon>
        <taxon>Umbelopsidomycetes</taxon>
        <taxon>Umbelopsidales</taxon>
        <taxon>Umbelopsidaceae</taxon>
        <taxon>Umbelopsis</taxon>
    </lineage>
</organism>
<name>A0A8H7PNU0_MORIS</name>
<dbReference type="EMBL" id="JAEPQZ010000009">
    <property type="protein sequence ID" value="KAG2177356.1"/>
    <property type="molecule type" value="Genomic_DNA"/>
</dbReference>
<dbReference type="AlphaFoldDB" id="A0A8H7PNU0"/>
<sequence length="98" mass="10817">MFSISALRANTVGYGDLWDNDHDCPDHGYFKDDHDKMQAGETIAASPQTHNVTDYYEKVNPDDAGDYGSKQPTDHIAAPNDGHNMKNIGNKRSATGYN</sequence>
<evidence type="ECO:0000313" key="3">
    <source>
        <dbReference type="Proteomes" id="UP000654370"/>
    </source>
</evidence>
<reference evidence="2" key="1">
    <citation type="submission" date="2020-12" db="EMBL/GenBank/DDBJ databases">
        <title>Metabolic potential, ecology and presence of endohyphal bacteria is reflected in genomic diversity of Mucoromycotina.</title>
        <authorList>
            <person name="Muszewska A."/>
            <person name="Okrasinska A."/>
            <person name="Steczkiewicz K."/>
            <person name="Drgas O."/>
            <person name="Orlowska M."/>
            <person name="Perlinska-Lenart U."/>
            <person name="Aleksandrzak-Piekarczyk T."/>
            <person name="Szatraj K."/>
            <person name="Zielenkiewicz U."/>
            <person name="Pilsyk S."/>
            <person name="Malc E."/>
            <person name="Mieczkowski P."/>
            <person name="Kruszewska J.S."/>
            <person name="Biernat P."/>
            <person name="Pawlowska J."/>
        </authorList>
    </citation>
    <scope>NUCLEOTIDE SEQUENCE</scope>
    <source>
        <strain evidence="2">WA0000067209</strain>
    </source>
</reference>
<keyword evidence="3" id="KW-1185">Reference proteome</keyword>
<dbReference type="OrthoDB" id="2322580at2759"/>
<gene>
    <name evidence="2" type="ORF">INT43_008013</name>
</gene>
<evidence type="ECO:0000313" key="2">
    <source>
        <dbReference type="EMBL" id="KAG2177356.1"/>
    </source>
</evidence>
<comment type="caution">
    <text evidence="2">The sequence shown here is derived from an EMBL/GenBank/DDBJ whole genome shotgun (WGS) entry which is preliminary data.</text>
</comment>